<sequence length="592" mass="63144">MSSQQPQASFQAQQSQFQVYLPTRSYAQVHQLSSQNSGNGGGASTRKEGSPSDPAASSSDPVLSVNNSNLCDIMLLLNGTISIRPGTTGKPPYSYATLITYAILRHPRRQMTLNEIYTWVITHYPYFNTAGSGWKNSIRHNLSLNKTFVRIPRPVNEPGKGAYWTVDLTVLDETISNKNKPQIHRYQIQQDASMDAGPSTSGSTLTAGNSDPAGTAAAAVAAAAAAAAAASGFPAGFPQYPLMTTEQQGFTSPGNSLMMGMTSSISDFGMFPRMPSFSSAGGMQVPRRASLQIPPTAHRYHPYSMIGAPSLGAANAQSTSPMAPPLPRQQQQPQPPSSMFVSINPFVSPVVPAGSGLPANVPGSLAIGQSSNNAQTMLHVHPPPRPPPGIPQLNIDVLDSAAAAATAAASVARADSKSQSTTPVISKAGQPNQHTPNPLSLHTHLQVKPTPSLPEYLLAPHQTLTHPQQKQFMTASPESRLAEKHAGLANGPVANSVEHMIKRRKMQQAEAEPQESNHTVDIDAVTSGINDIATYFSFGQASGVGQSSLQLQLQPQPQPQLQSPPLQQVQQVQQRQQQQQYQQYRPPTSSSN</sequence>
<evidence type="ECO:0000256" key="1">
    <source>
        <dbReference type="ARBA" id="ARBA00023015"/>
    </source>
</evidence>
<dbReference type="AlphaFoldDB" id="A0A9W8LI08"/>
<evidence type="ECO:0000256" key="2">
    <source>
        <dbReference type="ARBA" id="ARBA00023125"/>
    </source>
</evidence>
<dbReference type="PANTHER" id="PTHR46078:SF2">
    <property type="entry name" value="FORK-HEAD DOMAIN-CONTAINING PROTEIN"/>
    <property type="match status" value="1"/>
</dbReference>
<comment type="subcellular location">
    <subcellularLocation>
        <location evidence="5">Nucleus</location>
    </subcellularLocation>
</comment>
<dbReference type="PROSITE" id="PS50039">
    <property type="entry name" value="FORK_HEAD_3"/>
    <property type="match status" value="1"/>
</dbReference>
<dbReference type="Pfam" id="PF00250">
    <property type="entry name" value="Forkhead"/>
    <property type="match status" value="1"/>
</dbReference>
<comment type="caution">
    <text evidence="8">The sequence shown here is derived from an EMBL/GenBank/DDBJ whole genome shotgun (WGS) entry which is preliminary data.</text>
</comment>
<feature type="region of interest" description="Disordered" evidence="6">
    <location>
        <begin position="312"/>
        <end position="337"/>
    </location>
</feature>
<reference evidence="8" key="1">
    <citation type="submission" date="2022-07" db="EMBL/GenBank/DDBJ databases">
        <title>Phylogenomic reconstructions and comparative analyses of Kickxellomycotina fungi.</title>
        <authorList>
            <person name="Reynolds N.K."/>
            <person name="Stajich J.E."/>
            <person name="Barry K."/>
            <person name="Grigoriev I.V."/>
            <person name="Crous P."/>
            <person name="Smith M.E."/>
        </authorList>
    </citation>
    <scope>NUCLEOTIDE SEQUENCE</scope>
    <source>
        <strain evidence="8">BCRC 34489</strain>
    </source>
</reference>
<dbReference type="InterPro" id="IPR018122">
    <property type="entry name" value="TF_fork_head_CS_1"/>
</dbReference>
<dbReference type="Gene3D" id="1.10.10.10">
    <property type="entry name" value="Winged helix-like DNA-binding domain superfamily/Winged helix DNA-binding domain"/>
    <property type="match status" value="1"/>
</dbReference>
<feature type="compositionally biased region" description="Polar residues" evidence="6">
    <location>
        <begin position="419"/>
        <end position="436"/>
    </location>
</feature>
<feature type="compositionally biased region" description="Polar residues" evidence="6">
    <location>
        <begin position="190"/>
        <end position="209"/>
    </location>
</feature>
<evidence type="ECO:0000256" key="4">
    <source>
        <dbReference type="ARBA" id="ARBA00023242"/>
    </source>
</evidence>
<evidence type="ECO:0000259" key="7">
    <source>
        <dbReference type="PROSITE" id="PS50039"/>
    </source>
</evidence>
<evidence type="ECO:0000256" key="3">
    <source>
        <dbReference type="ARBA" id="ARBA00023163"/>
    </source>
</evidence>
<evidence type="ECO:0000313" key="9">
    <source>
        <dbReference type="Proteomes" id="UP001140172"/>
    </source>
</evidence>
<dbReference type="PRINTS" id="PR00053">
    <property type="entry name" value="FORKHEAD"/>
</dbReference>
<accession>A0A9W8LI08</accession>
<dbReference type="Proteomes" id="UP001140172">
    <property type="component" value="Unassembled WGS sequence"/>
</dbReference>
<gene>
    <name evidence="8" type="ORF">GGI15_003400</name>
</gene>
<name>A0A9W8LI08_9FUNG</name>
<keyword evidence="1" id="KW-0805">Transcription regulation</keyword>
<feature type="region of interest" description="Disordered" evidence="6">
    <location>
        <begin position="190"/>
        <end position="212"/>
    </location>
</feature>
<feature type="region of interest" description="Disordered" evidence="6">
    <location>
        <begin position="547"/>
        <end position="592"/>
    </location>
</feature>
<feature type="region of interest" description="Disordered" evidence="6">
    <location>
        <begin position="30"/>
        <end position="61"/>
    </location>
</feature>
<feature type="region of interest" description="Disordered" evidence="6">
    <location>
        <begin position="413"/>
        <end position="436"/>
    </location>
</feature>
<dbReference type="CDD" id="cd20024">
    <property type="entry name" value="FH_FOXJ2-like"/>
    <property type="match status" value="1"/>
</dbReference>
<dbReference type="InterPro" id="IPR045912">
    <property type="entry name" value="FOXJ2/3-like"/>
</dbReference>
<evidence type="ECO:0000256" key="5">
    <source>
        <dbReference type="PROSITE-ProRule" id="PRU00089"/>
    </source>
</evidence>
<dbReference type="InterPro" id="IPR036390">
    <property type="entry name" value="WH_DNA-bd_sf"/>
</dbReference>
<organism evidence="8 9">
    <name type="scientific">Coemansia interrupta</name>
    <dbReference type="NCBI Taxonomy" id="1126814"/>
    <lineage>
        <taxon>Eukaryota</taxon>
        <taxon>Fungi</taxon>
        <taxon>Fungi incertae sedis</taxon>
        <taxon>Zoopagomycota</taxon>
        <taxon>Kickxellomycotina</taxon>
        <taxon>Kickxellomycetes</taxon>
        <taxon>Kickxellales</taxon>
        <taxon>Kickxellaceae</taxon>
        <taxon>Coemansia</taxon>
    </lineage>
</organism>
<dbReference type="PANTHER" id="PTHR46078">
    <property type="entry name" value="FORKHEAD BOX PROTEIN J2 FAMILY MEMBER"/>
    <property type="match status" value="1"/>
</dbReference>
<evidence type="ECO:0000256" key="6">
    <source>
        <dbReference type="SAM" id="MobiDB-lite"/>
    </source>
</evidence>
<dbReference type="PROSITE" id="PS00658">
    <property type="entry name" value="FORK_HEAD_2"/>
    <property type="match status" value="1"/>
</dbReference>
<keyword evidence="3" id="KW-0804">Transcription</keyword>
<dbReference type="FunFam" id="1.10.10.10:FF:000135">
    <property type="entry name" value="forkhead box protein G1"/>
    <property type="match status" value="1"/>
</dbReference>
<dbReference type="InterPro" id="IPR001766">
    <property type="entry name" value="Fork_head_dom"/>
</dbReference>
<evidence type="ECO:0000313" key="8">
    <source>
        <dbReference type="EMBL" id="KAJ2780834.1"/>
    </source>
</evidence>
<protein>
    <recommendedName>
        <fullName evidence="7">Fork-head domain-containing protein</fullName>
    </recommendedName>
</protein>
<dbReference type="SUPFAM" id="SSF46785">
    <property type="entry name" value="Winged helix' DNA-binding domain"/>
    <property type="match status" value="1"/>
</dbReference>
<dbReference type="InterPro" id="IPR036388">
    <property type="entry name" value="WH-like_DNA-bd_sf"/>
</dbReference>
<feature type="domain" description="Fork-head" evidence="7">
    <location>
        <begin position="90"/>
        <end position="185"/>
    </location>
</feature>
<dbReference type="GO" id="GO:0000978">
    <property type="term" value="F:RNA polymerase II cis-regulatory region sequence-specific DNA binding"/>
    <property type="evidence" value="ECO:0007669"/>
    <property type="project" value="TreeGrafter"/>
</dbReference>
<dbReference type="GO" id="GO:0005634">
    <property type="term" value="C:nucleus"/>
    <property type="evidence" value="ECO:0007669"/>
    <property type="project" value="UniProtKB-SubCell"/>
</dbReference>
<dbReference type="InterPro" id="IPR030456">
    <property type="entry name" value="TF_fork_head_CS_2"/>
</dbReference>
<dbReference type="EMBL" id="JANBUM010000233">
    <property type="protein sequence ID" value="KAJ2780834.1"/>
    <property type="molecule type" value="Genomic_DNA"/>
</dbReference>
<proteinExistence type="predicted"/>
<feature type="compositionally biased region" description="Low complexity" evidence="6">
    <location>
        <begin position="51"/>
        <end position="61"/>
    </location>
</feature>
<keyword evidence="2 5" id="KW-0238">DNA-binding</keyword>
<keyword evidence="4 5" id="KW-0539">Nucleus</keyword>
<feature type="DNA-binding region" description="Fork-head" evidence="5">
    <location>
        <begin position="90"/>
        <end position="185"/>
    </location>
</feature>
<dbReference type="OrthoDB" id="5954824at2759"/>
<dbReference type="SMART" id="SM00339">
    <property type="entry name" value="FH"/>
    <property type="match status" value="1"/>
</dbReference>
<dbReference type="PROSITE" id="PS00657">
    <property type="entry name" value="FORK_HEAD_1"/>
    <property type="match status" value="1"/>
</dbReference>
<dbReference type="GO" id="GO:0000981">
    <property type="term" value="F:DNA-binding transcription factor activity, RNA polymerase II-specific"/>
    <property type="evidence" value="ECO:0007669"/>
    <property type="project" value="TreeGrafter"/>
</dbReference>
<keyword evidence="9" id="KW-1185">Reference proteome</keyword>